<name>A0A3D9L1U5_MARFU</name>
<protein>
    <submittedName>
        <fullName evidence="1">Uncharacterized protein</fullName>
    </submittedName>
</protein>
<dbReference type="AlphaFoldDB" id="A0A3D9L1U5"/>
<accession>A0A3D9L1U5</accession>
<keyword evidence="2" id="KW-1185">Reference proteome</keyword>
<sequence>MAKKKRKERIYYRKRFRKRFPFPETISVKMSDWNKLVQAIDFEST</sequence>
<proteinExistence type="predicted"/>
<organism evidence="1 2">
    <name type="scientific">Marinoscillum furvescens DSM 4134</name>
    <dbReference type="NCBI Taxonomy" id="1122208"/>
    <lineage>
        <taxon>Bacteria</taxon>
        <taxon>Pseudomonadati</taxon>
        <taxon>Bacteroidota</taxon>
        <taxon>Cytophagia</taxon>
        <taxon>Cytophagales</taxon>
        <taxon>Reichenbachiellaceae</taxon>
        <taxon>Marinoscillum</taxon>
    </lineage>
</organism>
<gene>
    <name evidence="1" type="ORF">C7460_11623</name>
</gene>
<comment type="caution">
    <text evidence="1">The sequence shown here is derived from an EMBL/GenBank/DDBJ whole genome shotgun (WGS) entry which is preliminary data.</text>
</comment>
<evidence type="ECO:0000313" key="2">
    <source>
        <dbReference type="Proteomes" id="UP000256779"/>
    </source>
</evidence>
<dbReference type="EMBL" id="QREG01000016">
    <property type="protein sequence ID" value="RED95965.1"/>
    <property type="molecule type" value="Genomic_DNA"/>
</dbReference>
<evidence type="ECO:0000313" key="1">
    <source>
        <dbReference type="EMBL" id="RED95965.1"/>
    </source>
</evidence>
<reference evidence="1 2" key="1">
    <citation type="submission" date="2018-07" db="EMBL/GenBank/DDBJ databases">
        <title>Genomic Encyclopedia of Type Strains, Phase IV (KMG-IV): sequencing the most valuable type-strain genomes for metagenomic binning, comparative biology and taxonomic classification.</title>
        <authorList>
            <person name="Goeker M."/>
        </authorList>
    </citation>
    <scope>NUCLEOTIDE SEQUENCE [LARGE SCALE GENOMIC DNA]</scope>
    <source>
        <strain evidence="1 2">DSM 4134</strain>
    </source>
</reference>
<dbReference type="Proteomes" id="UP000256779">
    <property type="component" value="Unassembled WGS sequence"/>
</dbReference>